<keyword evidence="2" id="KW-1185">Reference proteome</keyword>
<dbReference type="EMBL" id="JAWJZB010000019">
    <property type="protein sequence ID" value="MDV5089170.1"/>
    <property type="molecule type" value="Genomic_DNA"/>
</dbReference>
<comment type="caution">
    <text evidence="1">The sequence shown here is derived from an EMBL/GenBank/DDBJ whole genome shotgun (WGS) entry which is preliminary data.</text>
</comment>
<dbReference type="Proteomes" id="UP001272515">
    <property type="component" value="Unassembled WGS sequence"/>
</dbReference>
<protein>
    <submittedName>
        <fullName evidence="1">SIR2 family protein</fullName>
    </submittedName>
</protein>
<evidence type="ECO:0000313" key="1">
    <source>
        <dbReference type="EMBL" id="MDV5089170.1"/>
    </source>
</evidence>
<reference evidence="1 2" key="1">
    <citation type="submission" date="2023-10" db="EMBL/GenBank/DDBJ databases">
        <title>Veillonella sp. nov., isolated from a pig farm feces dump.</title>
        <authorList>
            <person name="Chang Y.-H."/>
        </authorList>
    </citation>
    <scope>NUCLEOTIDE SEQUENCE [LARGE SCALE GENOMIC DNA]</scope>
    <source>
        <strain evidence="1 2">YH-vei2233</strain>
    </source>
</reference>
<name>A0ABU3ZB88_9FIRM</name>
<dbReference type="RefSeq" id="WP_317330539.1">
    <property type="nucleotide sequence ID" value="NZ_JAWJZA010000043.1"/>
</dbReference>
<evidence type="ECO:0000313" key="2">
    <source>
        <dbReference type="Proteomes" id="UP001272515"/>
    </source>
</evidence>
<proteinExistence type="predicted"/>
<organism evidence="1 2">
    <name type="scientific">Veillonella absiana</name>
    <dbReference type="NCBI Taxonomy" id="3079305"/>
    <lineage>
        <taxon>Bacteria</taxon>
        <taxon>Bacillati</taxon>
        <taxon>Bacillota</taxon>
        <taxon>Negativicutes</taxon>
        <taxon>Veillonellales</taxon>
        <taxon>Veillonellaceae</taxon>
        <taxon>Veillonella</taxon>
    </lineage>
</organism>
<gene>
    <name evidence="1" type="ORF">RVY80_10120</name>
</gene>
<accession>A0ABU3ZB88</accession>
<sequence>MEAEEMKKDRELIKRLRQLAITKQLNFLIGSGASAKSIGLMRDFKDDVSSGKTANDFLTEKIKEVSIKLLDETYEFDEGHKISGNLEDYYEFIKVIIDVLNLSNSRQAPKSANIFTTNYDLFLEKAVDRLLLNSRFIFNDGAKGYFTRELDSSNYNQVVSYKGLNDNYISEIPSISLIKPHGSVNWQEEQEKIYICNHVTKNPMIVKPTGLEAQDTFLNNYFHEMLRVFQLELDKPQSVLFIIGFSFQDKHIGKMILRALKNPELMMYVFAYSDSDRQIYMDNLGVSSLPANLKILTPSNFDNKNLTKNTNDRSEEWYSLTLDNFNNILSGATLEDLKDDKSK</sequence>
<dbReference type="Pfam" id="PF13289">
    <property type="entry name" value="SIR2_2"/>
    <property type="match status" value="1"/>
</dbReference>